<feature type="compositionally biased region" description="Basic and acidic residues" evidence="4">
    <location>
        <begin position="1601"/>
        <end position="1622"/>
    </location>
</feature>
<keyword evidence="3" id="KW-0175">Coiled coil</keyword>
<proteinExistence type="predicted"/>
<feature type="compositionally biased region" description="Basic and acidic residues" evidence="4">
    <location>
        <begin position="1532"/>
        <end position="1545"/>
    </location>
</feature>
<feature type="compositionally biased region" description="Acidic residues" evidence="4">
    <location>
        <begin position="1476"/>
        <end position="1487"/>
    </location>
</feature>
<feature type="compositionally biased region" description="Acidic residues" evidence="4">
    <location>
        <begin position="1331"/>
        <end position="1351"/>
    </location>
</feature>
<dbReference type="Pfam" id="PF00092">
    <property type="entry name" value="VWA"/>
    <property type="match status" value="1"/>
</dbReference>
<feature type="compositionally biased region" description="Basic and acidic residues" evidence="4">
    <location>
        <begin position="1448"/>
        <end position="1472"/>
    </location>
</feature>
<feature type="compositionally biased region" description="Basic and acidic residues" evidence="4">
    <location>
        <begin position="1766"/>
        <end position="1775"/>
    </location>
</feature>
<feature type="compositionally biased region" description="Basic and acidic residues" evidence="4">
    <location>
        <begin position="1382"/>
        <end position="1405"/>
    </location>
</feature>
<dbReference type="GO" id="GO:0005634">
    <property type="term" value="C:nucleus"/>
    <property type="evidence" value="ECO:0007669"/>
    <property type="project" value="TreeGrafter"/>
</dbReference>
<feature type="coiled-coil region" evidence="3">
    <location>
        <begin position="702"/>
        <end position="747"/>
    </location>
</feature>
<dbReference type="OrthoDB" id="422220at2759"/>
<feature type="compositionally biased region" description="Polar residues" evidence="4">
    <location>
        <begin position="1052"/>
        <end position="1068"/>
    </location>
</feature>
<dbReference type="GO" id="GO:0005524">
    <property type="term" value="F:ATP binding"/>
    <property type="evidence" value="ECO:0007669"/>
    <property type="project" value="UniProtKB-KW"/>
</dbReference>
<dbReference type="GO" id="GO:0000055">
    <property type="term" value="P:ribosomal large subunit export from nucleus"/>
    <property type="evidence" value="ECO:0007669"/>
    <property type="project" value="TreeGrafter"/>
</dbReference>
<feature type="compositionally biased region" description="Acidic residues" evidence="4">
    <location>
        <begin position="1546"/>
        <end position="1569"/>
    </location>
</feature>
<dbReference type="EMBL" id="CAIIXF020000011">
    <property type="protein sequence ID" value="CAH1798601.1"/>
    <property type="molecule type" value="Genomic_DNA"/>
</dbReference>
<sequence>MLHGMKQAIYAVSTMGQRINLSTLENKLECTVESLSRFPVQSRDNLDLLELSKSLTSDSTMSLVTAIMSHYVGSDEGKDLVSPTSSLRKCGLLYLANHCLTKGLLDSKSISLLADIFGCYVTSWVEMENLQREKELLEASLYKYKEVTHGDVRTEEEIENDELALNFPSFQQDFEDVIVGFTLDDKPKPKTQKTQNASNVQIGTEFITEKEMFELAAVHHNLFCSLTKTDWLQSNQNASDVTIDHIEPFITGYKCAASLIRKAGPLMLSGLDARLIGAHILAGRIIENGVDQTLESETSLKSVKSKPYDIYHDSNVPEVILCQPILEEFSTAVNKLLVEWPDHPTLKQLLLVIGRILSFPITAPLMKFVTGLETLLQKAQEWEANAAKHVSLQTQLEAVTNQIIDWRKLELKSWDSCLKMVEWKTKENAAKWWLHLYNLLQSYINSEQDHHDNEASDGEDNKERKELIEALQKFMEGATLGEYSVRLDMIYAFHCQIAHMQSSEKQGDVLHILWNIYQYFSHFKPTIEELIASQRDPLHKQLKNFVKIAKWNDINFFAMKQAVEKTHRTLAKYMRQYRMILHQPVKNSLAEKKENTEQKIETVNHEKAKTKPKYEMDSSAQDTQKMAVENTEPSISEGLKLLKMSDPQQYLIQTAETLTDGKEELIIKDSILGKLPTLTRRIRQHSSSLMVDTKYQNLLTGLEELTDEVQSTVKELATLEVNQEHDKEKQKSEAKQINLRKRKALAELFKYLALLGLSYRKGLMMSQHREETDIMLMKPVDFMVALDQFSTNECDTHLGETWRGCPGYMYKCVARRAQFQVALQSPAKDLGLDNISRCRGFIEHILTLSQQQHNHVASVATPFIQLRKCLESLSKFTSSDEQYVPPQDQSRVHIDCLHSLLTATVTTLDHFLILLHCSPKQPDGETKYMSPFLKSSHSKMAILHQGDLILVNVLQKLREMKEDVIKQNAVILSLVANTSSNVSLVTHGDLKIIASVYNMLSSYVPYLVEIQELFSLPSNINNEAMSMTESLTLLRENISIRESEFTTFRSTINQSHDNAKGQSDNTDLNENKSQVEDVESLITEVLLGVQNILKTETARKVSAGSEHATSEEEANNGRDEEDVELVKNHLTECLQKHLEVDLDAINLHKVLNRFTSLINHIKLGHNFKSFSKLLSHCQPLLDQYCLLVEFFVTKSVATYRGTTKLMSVLLGLFTQLAAKGFCLPAEFSDESQEGATEFSEIESGGLGDGEGQKDVSDQIETEDQLEDAFKQGEEKKEEDHANEPDVEEEDNAIEMSEDFDGKTQDGDKQEKGSEDEEENDDQDELDKQMGDVDDNEDKLDEQIWGDDEPEDQEQKDTKDEVGEGAGPETESELVANQDNQDQADRDKEDQNKEKQSENLEEKINEQDQVDESEYNENEVDPYHGDQEKLPEPEALDLPDDLNLDENDADGKDNESENEEETPHDIDVMKEEGASQEGEEEPMDTDNPDEVKQSDETDENGPEQESPVEPPEQETTERPPSEEVTMETSAEDEGGKDGNESRIDPQKEDDELNKEDEKPTEDEKNDESIEAAESYDKTKHTSQNVEQSDSSHDAAGQSDNTQEEKDGTGVSEHEQAEGHEGHDSQVVSKGGADANQQPSKRKPGTAEKDRSLGSTDEQVKKRLKTVDSKNEAKQQEQKAEEAGLYEHIKDSESHYDTQTMDVATDDQQQPMADHYESEDEENVDDNNIAPEKDISVDDVNERKPSASLQRKLMENQGAGDDEETDGRDEKINTDGERVDTQMVPRSIESTIHTQLETLHGGDIELDVEQLRKDLEQQLQSWRQSTTKQEELEAQEAWLKYEAVTSSLSQELCEQLRLILEPSQATKLRGDYRTGKRLNMRKVIPYIASQFRKDKIWLRRTKPSKRQYQIMLAIDDSSSMDDNHSRQLAFESLAVISNALSLLESGELGICSFGETVQLLHPFNEQFSNQSGAGILRQFTFEQKKTKIALLLDQITSIMVNARNRQRGVLHPDVSQLLLVISDGRGLFTEGMEIVQSAVRQARQANVFLVFVILDNPENKDSILDIKVPIFKGGQLPQITPYMDHFPFPFYIILRDINSLPVTLSDALRQWFEIVTASDK</sequence>
<dbReference type="PROSITE" id="PS50234">
    <property type="entry name" value="VWFA"/>
    <property type="match status" value="1"/>
</dbReference>
<feature type="region of interest" description="Disordered" evidence="4">
    <location>
        <begin position="1052"/>
        <end position="1072"/>
    </location>
</feature>
<dbReference type="CDD" id="cd01460">
    <property type="entry name" value="vWA_midasin"/>
    <property type="match status" value="1"/>
</dbReference>
<dbReference type="InterPro" id="IPR036465">
    <property type="entry name" value="vWFA_dom_sf"/>
</dbReference>
<feature type="compositionally biased region" description="Polar residues" evidence="4">
    <location>
        <begin position="1695"/>
        <end position="1709"/>
    </location>
</feature>
<feature type="region of interest" description="Disordered" evidence="4">
    <location>
        <begin position="1232"/>
        <end position="1259"/>
    </location>
</feature>
<keyword evidence="1" id="KW-0547">Nucleotide-binding</keyword>
<dbReference type="Proteomes" id="UP000749559">
    <property type="component" value="Unassembled WGS sequence"/>
</dbReference>
<feature type="compositionally biased region" description="Acidic residues" evidence="4">
    <location>
        <begin position="1313"/>
        <end position="1324"/>
    </location>
</feature>
<evidence type="ECO:0000256" key="4">
    <source>
        <dbReference type="SAM" id="MobiDB-lite"/>
    </source>
</evidence>
<feature type="compositionally biased region" description="Basic and acidic residues" evidence="4">
    <location>
        <begin position="1299"/>
        <end position="1312"/>
    </location>
</feature>
<evidence type="ECO:0000313" key="6">
    <source>
        <dbReference type="Proteomes" id="UP000749559"/>
    </source>
</evidence>
<name>A0A8J1TEC4_OWEFU</name>
<feature type="compositionally biased region" description="Basic and acidic residues" evidence="4">
    <location>
        <begin position="1352"/>
        <end position="1361"/>
    </location>
</feature>
<dbReference type="PANTHER" id="PTHR48103">
    <property type="entry name" value="MIDASIN-RELATED"/>
    <property type="match status" value="1"/>
</dbReference>
<dbReference type="SUPFAM" id="SSF53300">
    <property type="entry name" value="vWA-like"/>
    <property type="match status" value="1"/>
</dbReference>
<organism evidence="5 6">
    <name type="scientific">Owenia fusiformis</name>
    <name type="common">Polychaete worm</name>
    <dbReference type="NCBI Taxonomy" id="6347"/>
    <lineage>
        <taxon>Eukaryota</taxon>
        <taxon>Metazoa</taxon>
        <taxon>Spiralia</taxon>
        <taxon>Lophotrochozoa</taxon>
        <taxon>Annelida</taxon>
        <taxon>Polychaeta</taxon>
        <taxon>Sedentaria</taxon>
        <taxon>Canalipalpata</taxon>
        <taxon>Sabellida</taxon>
        <taxon>Oweniida</taxon>
        <taxon>Oweniidae</taxon>
        <taxon>Owenia</taxon>
    </lineage>
</organism>
<dbReference type="PANTHER" id="PTHR48103:SF2">
    <property type="entry name" value="MIDASIN"/>
    <property type="match status" value="1"/>
</dbReference>
<dbReference type="Gene3D" id="3.40.50.410">
    <property type="entry name" value="von Willebrand factor, type A domain"/>
    <property type="match status" value="1"/>
</dbReference>
<feature type="compositionally biased region" description="Basic and acidic residues" evidence="4">
    <location>
        <begin position="1271"/>
        <end position="1283"/>
    </location>
</feature>
<dbReference type="FunFam" id="3.40.50.410:FF:000028">
    <property type="entry name" value="Midasin"/>
    <property type="match status" value="1"/>
</dbReference>
<evidence type="ECO:0000256" key="2">
    <source>
        <dbReference type="ARBA" id="ARBA00022840"/>
    </source>
</evidence>
<evidence type="ECO:0000256" key="1">
    <source>
        <dbReference type="ARBA" id="ARBA00022741"/>
    </source>
</evidence>
<feature type="compositionally biased region" description="Basic and acidic residues" evidence="4">
    <location>
        <begin position="1420"/>
        <end position="1431"/>
    </location>
</feature>
<protein>
    <submittedName>
        <fullName evidence="5">Uncharacterized protein</fullName>
    </submittedName>
</protein>
<feature type="compositionally biased region" description="Acidic residues" evidence="4">
    <location>
        <begin position="1407"/>
        <end position="1419"/>
    </location>
</feature>
<keyword evidence="6" id="KW-1185">Reference proteome</keyword>
<feature type="compositionally biased region" description="Basic and acidic residues" evidence="4">
    <location>
        <begin position="1643"/>
        <end position="1694"/>
    </location>
</feature>
<reference evidence="5" key="1">
    <citation type="submission" date="2022-03" db="EMBL/GenBank/DDBJ databases">
        <authorList>
            <person name="Martin C."/>
        </authorList>
    </citation>
    <scope>NUCLEOTIDE SEQUENCE</scope>
</reference>
<feature type="region of interest" description="Disordered" evidence="4">
    <location>
        <begin position="1100"/>
        <end position="1121"/>
    </location>
</feature>
<keyword evidence="2" id="KW-0067">ATP-binding</keyword>
<evidence type="ECO:0000313" key="5">
    <source>
        <dbReference type="EMBL" id="CAH1798601.1"/>
    </source>
</evidence>
<accession>A0A8J1TEC4</accession>
<feature type="region of interest" description="Disordered" evidence="4">
    <location>
        <begin position="1271"/>
        <end position="1775"/>
    </location>
</feature>
<feature type="compositionally biased region" description="Acidic residues" evidence="4">
    <location>
        <begin position="1284"/>
        <end position="1298"/>
    </location>
</feature>
<dbReference type="GO" id="GO:0030687">
    <property type="term" value="C:preribosome, large subunit precursor"/>
    <property type="evidence" value="ECO:0007669"/>
    <property type="project" value="TreeGrafter"/>
</dbReference>
<comment type="caution">
    <text evidence="5">The sequence shown here is derived from an EMBL/GenBank/DDBJ whole genome shotgun (WGS) entry which is preliminary data.</text>
</comment>
<dbReference type="InterPro" id="IPR002035">
    <property type="entry name" value="VWF_A"/>
</dbReference>
<feature type="compositionally biased region" description="Acidic residues" evidence="4">
    <location>
        <begin position="1111"/>
        <end position="1121"/>
    </location>
</feature>
<evidence type="ECO:0000256" key="3">
    <source>
        <dbReference type="SAM" id="Coils"/>
    </source>
</evidence>
<dbReference type="GO" id="GO:0000027">
    <property type="term" value="P:ribosomal large subunit assembly"/>
    <property type="evidence" value="ECO:0007669"/>
    <property type="project" value="TreeGrafter"/>
</dbReference>
<gene>
    <name evidence="5" type="ORF">OFUS_LOCUS22728</name>
</gene>
<feature type="compositionally biased region" description="Acidic residues" evidence="4">
    <location>
        <begin position="1433"/>
        <end position="1447"/>
    </location>
</feature>
<feature type="compositionally biased region" description="Basic and acidic residues" evidence="4">
    <location>
        <begin position="1729"/>
        <end position="1743"/>
    </location>
</feature>
<dbReference type="SMART" id="SM00327">
    <property type="entry name" value="VWA"/>
    <property type="match status" value="1"/>
</dbReference>